<organism evidence="1 2">
    <name type="scientific">Rhododendron molle</name>
    <name type="common">Chinese azalea</name>
    <name type="synonym">Azalea mollis</name>
    <dbReference type="NCBI Taxonomy" id="49168"/>
    <lineage>
        <taxon>Eukaryota</taxon>
        <taxon>Viridiplantae</taxon>
        <taxon>Streptophyta</taxon>
        <taxon>Embryophyta</taxon>
        <taxon>Tracheophyta</taxon>
        <taxon>Spermatophyta</taxon>
        <taxon>Magnoliopsida</taxon>
        <taxon>eudicotyledons</taxon>
        <taxon>Gunneridae</taxon>
        <taxon>Pentapetalae</taxon>
        <taxon>asterids</taxon>
        <taxon>Ericales</taxon>
        <taxon>Ericaceae</taxon>
        <taxon>Ericoideae</taxon>
        <taxon>Rhodoreae</taxon>
        <taxon>Rhododendron</taxon>
    </lineage>
</organism>
<comment type="caution">
    <text evidence="1">The sequence shown here is derived from an EMBL/GenBank/DDBJ whole genome shotgun (WGS) entry which is preliminary data.</text>
</comment>
<name>A0ACC0Q422_RHOML</name>
<dbReference type="EMBL" id="CM046388">
    <property type="protein sequence ID" value="KAI8572196.1"/>
    <property type="molecule type" value="Genomic_DNA"/>
</dbReference>
<evidence type="ECO:0000313" key="1">
    <source>
        <dbReference type="EMBL" id="KAI8572196.1"/>
    </source>
</evidence>
<proteinExistence type="predicted"/>
<keyword evidence="2" id="KW-1185">Reference proteome</keyword>
<gene>
    <name evidence="1" type="ORF">RHMOL_Rhmol01G0179000</name>
</gene>
<accession>A0ACC0Q422</accession>
<sequence length="107" mass="12478">MPPKAGVFYDKVSNVTIWGNHSTTQVPDFLNARINSLPVKEVINNVNWSEEEFSRREVKCLSRSAEDPQVHQLLSQLPMPSDLLSLQLLRRLVYFWSKSFLLTFWLE</sequence>
<reference evidence="1" key="1">
    <citation type="submission" date="2022-02" db="EMBL/GenBank/DDBJ databases">
        <title>Plant Genome Project.</title>
        <authorList>
            <person name="Zhang R.-G."/>
        </authorList>
    </citation>
    <scope>NUCLEOTIDE SEQUENCE</scope>
    <source>
        <strain evidence="1">AT1</strain>
    </source>
</reference>
<dbReference type="Proteomes" id="UP001062846">
    <property type="component" value="Chromosome 1"/>
</dbReference>
<protein>
    <submittedName>
        <fullName evidence="1">Uncharacterized protein</fullName>
    </submittedName>
</protein>
<evidence type="ECO:0000313" key="2">
    <source>
        <dbReference type="Proteomes" id="UP001062846"/>
    </source>
</evidence>